<keyword evidence="3" id="KW-1185">Reference proteome</keyword>
<evidence type="ECO:0000313" key="2">
    <source>
        <dbReference type="EMBL" id="GFY45807.1"/>
    </source>
</evidence>
<feature type="compositionally biased region" description="Basic and acidic residues" evidence="1">
    <location>
        <begin position="16"/>
        <end position="28"/>
    </location>
</feature>
<accession>A0A8X6X450</accession>
<reference evidence="2" key="1">
    <citation type="submission" date="2020-08" db="EMBL/GenBank/DDBJ databases">
        <title>Multicomponent nature underlies the extraordinary mechanical properties of spider dragline silk.</title>
        <authorList>
            <person name="Kono N."/>
            <person name="Nakamura H."/>
            <person name="Mori M."/>
            <person name="Yoshida Y."/>
            <person name="Ohtoshi R."/>
            <person name="Malay A.D."/>
            <person name="Moran D.A.P."/>
            <person name="Tomita M."/>
            <person name="Numata K."/>
            <person name="Arakawa K."/>
        </authorList>
    </citation>
    <scope>NUCLEOTIDE SEQUENCE</scope>
</reference>
<evidence type="ECO:0000256" key="1">
    <source>
        <dbReference type="SAM" id="MobiDB-lite"/>
    </source>
</evidence>
<protein>
    <submittedName>
        <fullName evidence="2">Uncharacterized protein</fullName>
    </submittedName>
</protein>
<comment type="caution">
    <text evidence="2">The sequence shown here is derived from an EMBL/GenBank/DDBJ whole genome shotgun (WGS) entry which is preliminary data.</text>
</comment>
<organism evidence="2 3">
    <name type="scientific">Trichonephila inaurata madagascariensis</name>
    <dbReference type="NCBI Taxonomy" id="2747483"/>
    <lineage>
        <taxon>Eukaryota</taxon>
        <taxon>Metazoa</taxon>
        <taxon>Ecdysozoa</taxon>
        <taxon>Arthropoda</taxon>
        <taxon>Chelicerata</taxon>
        <taxon>Arachnida</taxon>
        <taxon>Araneae</taxon>
        <taxon>Araneomorphae</taxon>
        <taxon>Entelegynae</taxon>
        <taxon>Araneoidea</taxon>
        <taxon>Nephilidae</taxon>
        <taxon>Trichonephila</taxon>
        <taxon>Trichonephila inaurata</taxon>
    </lineage>
</organism>
<dbReference type="AlphaFoldDB" id="A0A8X6X450"/>
<dbReference type="EMBL" id="BMAV01005063">
    <property type="protein sequence ID" value="GFY45807.1"/>
    <property type="molecule type" value="Genomic_DNA"/>
</dbReference>
<evidence type="ECO:0000313" key="3">
    <source>
        <dbReference type="Proteomes" id="UP000886998"/>
    </source>
</evidence>
<name>A0A8X6X450_9ARAC</name>
<gene>
    <name evidence="2" type="ORF">TNIN_261502</name>
</gene>
<sequence>MKTCPEDAAEQYAARLESEKEQAGRGDGCRPSSSRNRGKNERQQQRSTLMVSISRERVTVHGDFPENRTVNLSGPDNVMSGAAGDRNIEDPSRLPACPDNVQHPVIGPEGAACPDNVLPPIGPAGAAHPDNLPPQIIGPAGDIVRQNLAPVQVPPAQHARCLCVVCQRYFNVIVPDGPRICPNFRQNEDEDLNPMVEREQRQ</sequence>
<dbReference type="Proteomes" id="UP000886998">
    <property type="component" value="Unassembled WGS sequence"/>
</dbReference>
<proteinExistence type="predicted"/>
<feature type="region of interest" description="Disordered" evidence="1">
    <location>
        <begin position="1"/>
        <end position="48"/>
    </location>
</feature>